<dbReference type="GO" id="GO:0005794">
    <property type="term" value="C:Golgi apparatus"/>
    <property type="evidence" value="ECO:0007669"/>
    <property type="project" value="TreeGrafter"/>
</dbReference>
<evidence type="ECO:0000256" key="1">
    <source>
        <dbReference type="ARBA" id="ARBA00004141"/>
    </source>
</evidence>
<gene>
    <name evidence="8" type="ORF">CLODIP_2_CD15784</name>
</gene>
<keyword evidence="5 6" id="KW-0472">Membrane</keyword>
<dbReference type="GO" id="GO:0005783">
    <property type="term" value="C:endoplasmic reticulum"/>
    <property type="evidence" value="ECO:0007669"/>
    <property type="project" value="TreeGrafter"/>
</dbReference>
<comment type="caution">
    <text evidence="8">The sequence shown here is derived from an EMBL/GenBank/DDBJ whole genome shotgun (WGS) entry which is preliminary data.</text>
</comment>
<dbReference type="PANTHER" id="PTHR10926">
    <property type="entry name" value="CELL CYCLE CONTROL PROTEIN 50"/>
    <property type="match status" value="1"/>
</dbReference>
<keyword evidence="4 7" id="KW-1133">Transmembrane helix</keyword>
<comment type="similarity">
    <text evidence="2 6">Belongs to the CDC50/LEM3 family.</text>
</comment>
<evidence type="ECO:0000256" key="6">
    <source>
        <dbReference type="PIRNR" id="PIRNR015840"/>
    </source>
</evidence>
<dbReference type="PANTHER" id="PTHR10926:SF0">
    <property type="entry name" value="CDC50, ISOFORM A"/>
    <property type="match status" value="1"/>
</dbReference>
<comment type="subcellular location">
    <subcellularLocation>
        <location evidence="1">Membrane</location>
        <topology evidence="1">Multi-pass membrane protein</topology>
    </subcellularLocation>
</comment>
<dbReference type="OrthoDB" id="340608at2759"/>
<evidence type="ECO:0000256" key="4">
    <source>
        <dbReference type="ARBA" id="ARBA00022989"/>
    </source>
</evidence>
<evidence type="ECO:0000313" key="9">
    <source>
        <dbReference type="Proteomes" id="UP000494165"/>
    </source>
</evidence>
<evidence type="ECO:0008006" key="10">
    <source>
        <dbReference type="Google" id="ProtNLM"/>
    </source>
</evidence>
<feature type="transmembrane region" description="Helical" evidence="7">
    <location>
        <begin position="233"/>
        <end position="255"/>
    </location>
</feature>
<accession>A0A8S1C768</accession>
<reference evidence="8 9" key="1">
    <citation type="submission" date="2020-04" db="EMBL/GenBank/DDBJ databases">
        <authorList>
            <person name="Alioto T."/>
            <person name="Alioto T."/>
            <person name="Gomez Garrido J."/>
        </authorList>
    </citation>
    <scope>NUCLEOTIDE SEQUENCE [LARGE SCALE GENOMIC DNA]</scope>
</reference>
<dbReference type="EMBL" id="CADEPI010000006">
    <property type="protein sequence ID" value="CAB3361527.1"/>
    <property type="molecule type" value="Genomic_DNA"/>
</dbReference>
<dbReference type="Pfam" id="PF03381">
    <property type="entry name" value="CDC50"/>
    <property type="match status" value="1"/>
</dbReference>
<dbReference type="GO" id="GO:0005886">
    <property type="term" value="C:plasma membrane"/>
    <property type="evidence" value="ECO:0007669"/>
    <property type="project" value="TreeGrafter"/>
</dbReference>
<dbReference type="InterPro" id="IPR005045">
    <property type="entry name" value="CDC50/LEM3_fam"/>
</dbReference>
<evidence type="ECO:0000256" key="5">
    <source>
        <dbReference type="ARBA" id="ARBA00023136"/>
    </source>
</evidence>
<proteinExistence type="inferred from homology"/>
<dbReference type="PIRSF" id="PIRSF015840">
    <property type="entry name" value="DUF284_TM_euk"/>
    <property type="match status" value="1"/>
</dbReference>
<organism evidence="8 9">
    <name type="scientific">Cloeon dipterum</name>
    <dbReference type="NCBI Taxonomy" id="197152"/>
    <lineage>
        <taxon>Eukaryota</taxon>
        <taxon>Metazoa</taxon>
        <taxon>Ecdysozoa</taxon>
        <taxon>Arthropoda</taxon>
        <taxon>Hexapoda</taxon>
        <taxon>Insecta</taxon>
        <taxon>Pterygota</taxon>
        <taxon>Palaeoptera</taxon>
        <taxon>Ephemeroptera</taxon>
        <taxon>Pisciforma</taxon>
        <taxon>Baetidae</taxon>
        <taxon>Cloeon</taxon>
    </lineage>
</organism>
<sequence length="292" mass="32995">MCADVILKDPTSECTCDITFTLDKDFAGKVYMYYGLTNFYQNHRRYVKSRDDSQLLGRLNPKPSSDCNPFTTTNANDTRAIAPCGAIANSLFNDEIELISEKLGQVKLLNTGIAWPSDKKMKFNNPSGDLTEAFKEYAKPPNWRKNVYELDPNNPDNNGFENEDLIVWMRTSALPTFRKLYRRVDHTATGFVQGLLAGNYLLKIKYNYSVKPFDGTKRVILSTTSLLGGKNPFLGIAYIVVGSICLLLGVLFLLIHIKCGKSHVPNWYPKCMDSFIDAISDFLRVMLEPPMK</sequence>
<keyword evidence="3 7" id="KW-0812">Transmembrane</keyword>
<evidence type="ECO:0000256" key="7">
    <source>
        <dbReference type="SAM" id="Phobius"/>
    </source>
</evidence>
<dbReference type="AlphaFoldDB" id="A0A8S1C768"/>
<dbReference type="Proteomes" id="UP000494165">
    <property type="component" value="Unassembled WGS sequence"/>
</dbReference>
<protein>
    <recommendedName>
        <fullName evidence="10">P4-ATPase flippase complex beta subunit TMEM30A</fullName>
    </recommendedName>
</protein>
<evidence type="ECO:0000313" key="8">
    <source>
        <dbReference type="EMBL" id="CAB3361527.1"/>
    </source>
</evidence>
<name>A0A8S1C768_9INSE</name>
<evidence type="ECO:0000256" key="2">
    <source>
        <dbReference type="ARBA" id="ARBA00009457"/>
    </source>
</evidence>
<keyword evidence="9" id="KW-1185">Reference proteome</keyword>
<evidence type="ECO:0000256" key="3">
    <source>
        <dbReference type="ARBA" id="ARBA00022692"/>
    </source>
</evidence>